<dbReference type="RefSeq" id="WP_264959499.1">
    <property type="nucleotide sequence ID" value="NZ_JAPDUQ010000001.1"/>
</dbReference>
<feature type="transmembrane region" description="Helical" evidence="1">
    <location>
        <begin position="110"/>
        <end position="131"/>
    </location>
</feature>
<keyword evidence="1" id="KW-1133">Transmembrane helix</keyword>
<feature type="transmembrane region" description="Helical" evidence="1">
    <location>
        <begin position="249"/>
        <end position="271"/>
    </location>
</feature>
<feature type="transmembrane region" description="Helical" evidence="1">
    <location>
        <begin position="25"/>
        <end position="47"/>
    </location>
</feature>
<evidence type="ECO:0008006" key="4">
    <source>
        <dbReference type="Google" id="ProtNLM"/>
    </source>
</evidence>
<evidence type="ECO:0000313" key="2">
    <source>
        <dbReference type="EMBL" id="MCW4093906.1"/>
    </source>
</evidence>
<keyword evidence="1" id="KW-0472">Membrane</keyword>
<feature type="transmembrane region" description="Helical" evidence="1">
    <location>
        <begin position="185"/>
        <end position="205"/>
    </location>
</feature>
<feature type="transmembrane region" description="Helical" evidence="1">
    <location>
        <begin position="67"/>
        <end position="89"/>
    </location>
</feature>
<evidence type="ECO:0000313" key="3">
    <source>
        <dbReference type="Proteomes" id="UP001209074"/>
    </source>
</evidence>
<keyword evidence="1" id="KW-0812">Transmembrane</keyword>
<evidence type="ECO:0000256" key="1">
    <source>
        <dbReference type="SAM" id="Phobius"/>
    </source>
</evidence>
<gene>
    <name evidence="2" type="ORF">ONT05_10105</name>
</gene>
<name>A0AAW5TZL0_9BACT</name>
<dbReference type="EMBL" id="JAPDUS010000017">
    <property type="protein sequence ID" value="MCW4093906.1"/>
    <property type="molecule type" value="Genomic_DNA"/>
</dbReference>
<organism evidence="2 3">
    <name type="scientific">Segatella copri</name>
    <dbReference type="NCBI Taxonomy" id="165179"/>
    <lineage>
        <taxon>Bacteria</taxon>
        <taxon>Pseudomonadati</taxon>
        <taxon>Bacteroidota</taxon>
        <taxon>Bacteroidia</taxon>
        <taxon>Bacteroidales</taxon>
        <taxon>Prevotellaceae</taxon>
        <taxon>Segatella</taxon>
    </lineage>
</organism>
<dbReference type="AlphaFoldDB" id="A0AAW5TZL0"/>
<dbReference type="Proteomes" id="UP001209074">
    <property type="component" value="Unassembled WGS sequence"/>
</dbReference>
<sequence>MNKTFDLHRFGMVLRWDLLTNRKSYFCSIAGLAIGIIMLSISMLYSFPHSHFIVEGGDLGNYYEGRMTGFLAAIVILFFFISACNIFSNMKTKLQRESFMMLPANNLEKYAARFLMMSVGSILIMVIATLIGDFVQFILSFFMTPGYHASIIGSSLSQIYKAATDATCNNPISILAWQCKIDAALVGWSFLIMIYSFTLLGGTFFRKQPIILTAVSGIIIFMIVGYCGSKLEEWGVFDFYTHLNHDNPGTSICLAIFWSVVFLALAAFCLWASYKLFTRMQVICNKWINI</sequence>
<protein>
    <recommendedName>
        <fullName evidence="4">ABC transporter permease</fullName>
    </recommendedName>
</protein>
<reference evidence="2" key="1">
    <citation type="submission" date="2022-11" db="EMBL/GenBank/DDBJ databases">
        <title>Genomic repertoires linked with pathogenic potency of arthritogenic Prevotella copri isolated from the gut of rheumatoid arthritis patients.</title>
        <authorList>
            <person name="Nii T."/>
            <person name="Maeda Y."/>
            <person name="Motooka D."/>
            <person name="Naito M."/>
            <person name="Matsumoto Y."/>
            <person name="Ogawa T."/>
            <person name="Oguro-Igashira E."/>
            <person name="Kishikawa T."/>
            <person name="Yamashita M."/>
            <person name="Koizumi S."/>
            <person name="Kurakawa T."/>
            <person name="Okumura R."/>
            <person name="Kayama H."/>
            <person name="Murakami M."/>
            <person name="Sakaguchi T."/>
            <person name="Das B."/>
            <person name="Nakamura S."/>
            <person name="Okada Y."/>
            <person name="Kumanogoh A."/>
            <person name="Takeda K."/>
        </authorList>
    </citation>
    <scope>NUCLEOTIDE SEQUENCE</scope>
    <source>
        <strain evidence="2">N016-13</strain>
    </source>
</reference>
<accession>A0AAW5TZL0</accession>
<proteinExistence type="predicted"/>
<comment type="caution">
    <text evidence="2">The sequence shown here is derived from an EMBL/GenBank/DDBJ whole genome shotgun (WGS) entry which is preliminary data.</text>
</comment>
<feature type="transmembrane region" description="Helical" evidence="1">
    <location>
        <begin position="210"/>
        <end position="229"/>
    </location>
</feature>